<gene>
    <name evidence="2" type="ORF">J21TS3_29890</name>
</gene>
<feature type="transmembrane region" description="Helical" evidence="1">
    <location>
        <begin position="6"/>
        <end position="28"/>
    </location>
</feature>
<evidence type="ECO:0000313" key="2">
    <source>
        <dbReference type="EMBL" id="GIO68168.1"/>
    </source>
</evidence>
<name>A0ABQ4LYF0_9BACL</name>
<protein>
    <submittedName>
        <fullName evidence="2">Uncharacterized protein</fullName>
    </submittedName>
</protein>
<organism evidence="2 3">
    <name type="scientific">Paenibacillus cookii</name>
    <dbReference type="NCBI Taxonomy" id="157839"/>
    <lineage>
        <taxon>Bacteria</taxon>
        <taxon>Bacillati</taxon>
        <taxon>Bacillota</taxon>
        <taxon>Bacilli</taxon>
        <taxon>Bacillales</taxon>
        <taxon>Paenibacillaceae</taxon>
        <taxon>Paenibacillus</taxon>
    </lineage>
</organism>
<keyword evidence="1" id="KW-0812">Transmembrane</keyword>
<reference evidence="2 3" key="1">
    <citation type="submission" date="2021-03" db="EMBL/GenBank/DDBJ databases">
        <title>Antimicrobial resistance genes in bacteria isolated from Japanese honey, and their potential for conferring macrolide and lincosamide resistance in the American foulbrood pathogen Paenibacillus larvae.</title>
        <authorList>
            <person name="Okamoto M."/>
            <person name="Kumagai M."/>
            <person name="Kanamori H."/>
            <person name="Takamatsu D."/>
        </authorList>
    </citation>
    <scope>NUCLEOTIDE SEQUENCE [LARGE SCALE GENOMIC DNA]</scope>
    <source>
        <strain evidence="2 3">J21TS3</strain>
    </source>
</reference>
<keyword evidence="1" id="KW-0472">Membrane</keyword>
<proteinExistence type="predicted"/>
<keyword evidence="1" id="KW-1133">Transmembrane helix</keyword>
<accession>A0ABQ4LYF0</accession>
<keyword evidence="3" id="KW-1185">Reference proteome</keyword>
<comment type="caution">
    <text evidence="2">The sequence shown here is derived from an EMBL/GenBank/DDBJ whole genome shotgun (WGS) entry which is preliminary data.</text>
</comment>
<evidence type="ECO:0000256" key="1">
    <source>
        <dbReference type="SAM" id="Phobius"/>
    </source>
</evidence>
<sequence length="44" mass="5138">MAALVALLDILKWIATLLSLVFSIRKLYRWIKRKLNKRKPTAKG</sequence>
<evidence type="ECO:0000313" key="3">
    <source>
        <dbReference type="Proteomes" id="UP000680638"/>
    </source>
</evidence>
<dbReference type="EMBL" id="BORW01000015">
    <property type="protein sequence ID" value="GIO68168.1"/>
    <property type="molecule type" value="Genomic_DNA"/>
</dbReference>
<dbReference type="Proteomes" id="UP000680638">
    <property type="component" value="Unassembled WGS sequence"/>
</dbReference>